<dbReference type="NCBIfam" id="TIGR03083">
    <property type="entry name" value="maleylpyruvate isomerase family mycothiol-dependent enzyme"/>
    <property type="match status" value="1"/>
</dbReference>
<dbReference type="InterPro" id="IPR017517">
    <property type="entry name" value="Maleyloyr_isom"/>
</dbReference>
<evidence type="ECO:0000259" key="1">
    <source>
        <dbReference type="Pfam" id="PF11716"/>
    </source>
</evidence>
<reference evidence="2 3" key="1">
    <citation type="submission" date="2020-09" db="EMBL/GenBank/DDBJ databases">
        <title>Novel species in genus Gordonia.</title>
        <authorList>
            <person name="Zhang G."/>
        </authorList>
    </citation>
    <scope>NUCLEOTIDE SEQUENCE [LARGE SCALE GENOMIC DNA]</scope>
    <source>
        <strain evidence="2 3">ON-33</strain>
    </source>
</reference>
<accession>A0ABR7W9W2</accession>
<comment type="caution">
    <text evidence="2">The sequence shown here is derived from an EMBL/GenBank/DDBJ whole genome shotgun (WGS) entry which is preliminary data.</text>
</comment>
<dbReference type="NCBIfam" id="TIGR03086">
    <property type="entry name" value="TIGR03086 family metal-binding protein"/>
    <property type="match status" value="1"/>
</dbReference>
<gene>
    <name evidence="2" type="ORF">IDF66_08105</name>
</gene>
<dbReference type="Proteomes" id="UP000602395">
    <property type="component" value="Unassembled WGS sequence"/>
</dbReference>
<feature type="domain" description="Mycothiol-dependent maleylpyruvate isomerase metal-binding" evidence="1">
    <location>
        <begin position="15"/>
        <end position="136"/>
    </location>
</feature>
<dbReference type="RefSeq" id="WP_190266461.1">
    <property type="nucleotide sequence ID" value="NZ_BAABAD010000005.1"/>
</dbReference>
<dbReference type="Pfam" id="PF11716">
    <property type="entry name" value="MDMPI_N"/>
    <property type="match status" value="1"/>
</dbReference>
<dbReference type="InterPro" id="IPR017520">
    <property type="entry name" value="CHP03086"/>
</dbReference>
<dbReference type="EMBL" id="JACWMS010000002">
    <property type="protein sequence ID" value="MBD1319548.1"/>
    <property type="molecule type" value="Genomic_DNA"/>
</dbReference>
<protein>
    <submittedName>
        <fullName evidence="2">TIGR03086 family protein</fullName>
    </submittedName>
</protein>
<evidence type="ECO:0000313" key="3">
    <source>
        <dbReference type="Proteomes" id="UP000602395"/>
    </source>
</evidence>
<name>A0ABR7W9W2_9ACTN</name>
<dbReference type="InterPro" id="IPR034660">
    <property type="entry name" value="DinB/YfiT-like"/>
</dbReference>
<dbReference type="InterPro" id="IPR024344">
    <property type="entry name" value="MDMPI_metal-binding"/>
</dbReference>
<dbReference type="Gene3D" id="1.20.120.450">
    <property type="entry name" value="dinb family like domain"/>
    <property type="match status" value="1"/>
</dbReference>
<organism evidence="2 3">
    <name type="scientific">Gordonia hankookensis</name>
    <dbReference type="NCBI Taxonomy" id="589403"/>
    <lineage>
        <taxon>Bacteria</taxon>
        <taxon>Bacillati</taxon>
        <taxon>Actinomycetota</taxon>
        <taxon>Actinomycetes</taxon>
        <taxon>Mycobacteriales</taxon>
        <taxon>Gordoniaceae</taxon>
        <taxon>Gordonia</taxon>
    </lineage>
</organism>
<evidence type="ECO:0000313" key="2">
    <source>
        <dbReference type="EMBL" id="MBD1319548.1"/>
    </source>
</evidence>
<dbReference type="SUPFAM" id="SSF109854">
    <property type="entry name" value="DinB/YfiT-like putative metalloenzymes"/>
    <property type="match status" value="1"/>
</dbReference>
<keyword evidence="3" id="KW-1185">Reference proteome</keyword>
<proteinExistence type="predicted"/>
<sequence>MQSTDVTYAAQISTAADVMLGLAAEVDDDMLHRPTPCAGTDLGALMAHVIGLSEAFAAAARKDLGPSTSTAPQVSESVLPDDWRTVVPSRLRDLAASWQRPDAWQGMTQAGGVDAPGAIMGTIALSELVLHGWDVARSIGVDLELPDGILQVVYDFHHPPQPQNERDGMFGPVVEVPEDARLVDRLAGLTGRDPFWPHGTLEE</sequence>